<gene>
    <name evidence="6" type="ORF">DJ013_04950</name>
</gene>
<dbReference type="Pfam" id="PF00072">
    <property type="entry name" value="Response_reg"/>
    <property type="match status" value="1"/>
</dbReference>
<dbReference type="PANTHER" id="PTHR45566:SF2">
    <property type="entry name" value="NARL SUBFAMILY"/>
    <property type="match status" value="1"/>
</dbReference>
<dbReference type="InterPro" id="IPR058245">
    <property type="entry name" value="NreC/VraR/RcsB-like_REC"/>
</dbReference>
<evidence type="ECO:0000259" key="5">
    <source>
        <dbReference type="PROSITE" id="PS50110"/>
    </source>
</evidence>
<dbReference type="EMBL" id="CP029480">
    <property type="protein sequence ID" value="AWV97547.1"/>
    <property type="molecule type" value="Genomic_DNA"/>
</dbReference>
<dbReference type="InterPro" id="IPR051015">
    <property type="entry name" value="EvgA-like"/>
</dbReference>
<evidence type="ECO:0000256" key="3">
    <source>
        <dbReference type="PROSITE-ProRule" id="PRU00169"/>
    </source>
</evidence>
<dbReference type="GO" id="GO:0006355">
    <property type="term" value="P:regulation of DNA-templated transcription"/>
    <property type="evidence" value="ECO:0007669"/>
    <property type="project" value="InterPro"/>
</dbReference>
<accession>A0A2Z4G8L7</accession>
<dbReference type="GO" id="GO:0003677">
    <property type="term" value="F:DNA binding"/>
    <property type="evidence" value="ECO:0007669"/>
    <property type="project" value="UniProtKB-KW"/>
</dbReference>
<dbReference type="KEGG" id="als:DJ013_04950"/>
<dbReference type="SUPFAM" id="SSF46894">
    <property type="entry name" value="C-terminal effector domain of the bipartite response regulators"/>
    <property type="match status" value="1"/>
</dbReference>
<dbReference type="CDD" id="cd06170">
    <property type="entry name" value="LuxR_C_like"/>
    <property type="match status" value="1"/>
</dbReference>
<proteinExistence type="predicted"/>
<dbReference type="PRINTS" id="PR00038">
    <property type="entry name" value="HTHLUXR"/>
</dbReference>
<dbReference type="CDD" id="cd17535">
    <property type="entry name" value="REC_NarL-like"/>
    <property type="match status" value="1"/>
</dbReference>
<protein>
    <submittedName>
        <fullName evidence="6">DNA-binding response regulator</fullName>
    </submittedName>
</protein>
<reference evidence="6 7" key="1">
    <citation type="submission" date="2018-05" db="EMBL/GenBank/DDBJ databases">
        <title>Complete genome sequence of Arcticibacterium luteifluviistationis SM1504T, a cytophagaceae bacterium isolated from Arctic surface seawater.</title>
        <authorList>
            <person name="Li Y."/>
            <person name="Qin Q.-L."/>
        </authorList>
    </citation>
    <scope>NUCLEOTIDE SEQUENCE [LARGE SCALE GENOMIC DNA]</scope>
    <source>
        <strain evidence="6 7">SM1504</strain>
    </source>
</reference>
<feature type="modified residue" description="4-aspartylphosphate" evidence="3">
    <location>
        <position position="53"/>
    </location>
</feature>
<dbReference type="Proteomes" id="UP000249873">
    <property type="component" value="Chromosome"/>
</dbReference>
<dbReference type="GO" id="GO:0000160">
    <property type="term" value="P:phosphorelay signal transduction system"/>
    <property type="evidence" value="ECO:0007669"/>
    <property type="project" value="InterPro"/>
</dbReference>
<keyword evidence="2 6" id="KW-0238">DNA-binding</keyword>
<dbReference type="InterPro" id="IPR011006">
    <property type="entry name" value="CheY-like_superfamily"/>
</dbReference>
<sequence length="206" mass="23742">MKPTLVIADDHKLFNHGIREILSYDFEILHQVFESKDLIDSLIKHSPQLVLLDINLPKIDGFELAKEIKASFKTIKVVFLSMYSEPKFIKIAKEIPVDGYLLKDSTKEELVNGLKQVLAGNIFYDKKLETDIARPHQNDEYVKLFSLSPREIEIIKLIKLGRSSNEIANRLFLSPETIRTHRKNIHFKLGLTKASELIQFAKDNNI</sequence>
<dbReference type="RefSeq" id="WP_111370649.1">
    <property type="nucleotide sequence ID" value="NZ_CP029480.1"/>
</dbReference>
<dbReference type="PANTHER" id="PTHR45566">
    <property type="entry name" value="HTH-TYPE TRANSCRIPTIONAL REGULATOR YHJB-RELATED"/>
    <property type="match status" value="1"/>
</dbReference>
<dbReference type="AlphaFoldDB" id="A0A2Z4G8L7"/>
<dbReference type="InterPro" id="IPR000792">
    <property type="entry name" value="Tscrpt_reg_LuxR_C"/>
</dbReference>
<evidence type="ECO:0000259" key="4">
    <source>
        <dbReference type="PROSITE" id="PS50043"/>
    </source>
</evidence>
<keyword evidence="7" id="KW-1185">Reference proteome</keyword>
<dbReference type="PROSITE" id="PS50043">
    <property type="entry name" value="HTH_LUXR_2"/>
    <property type="match status" value="1"/>
</dbReference>
<organism evidence="6 7">
    <name type="scientific">Arcticibacterium luteifluviistationis</name>
    <dbReference type="NCBI Taxonomy" id="1784714"/>
    <lineage>
        <taxon>Bacteria</taxon>
        <taxon>Pseudomonadati</taxon>
        <taxon>Bacteroidota</taxon>
        <taxon>Cytophagia</taxon>
        <taxon>Cytophagales</taxon>
        <taxon>Leadbetterellaceae</taxon>
        <taxon>Arcticibacterium</taxon>
    </lineage>
</organism>
<dbReference type="OrthoDB" id="9797341at2"/>
<dbReference type="SUPFAM" id="SSF52172">
    <property type="entry name" value="CheY-like"/>
    <property type="match status" value="1"/>
</dbReference>
<evidence type="ECO:0000313" key="7">
    <source>
        <dbReference type="Proteomes" id="UP000249873"/>
    </source>
</evidence>
<feature type="domain" description="HTH luxR-type" evidence="4">
    <location>
        <begin position="140"/>
        <end position="205"/>
    </location>
</feature>
<evidence type="ECO:0000256" key="1">
    <source>
        <dbReference type="ARBA" id="ARBA00022553"/>
    </source>
</evidence>
<evidence type="ECO:0000313" key="6">
    <source>
        <dbReference type="EMBL" id="AWV97547.1"/>
    </source>
</evidence>
<dbReference type="SMART" id="SM00448">
    <property type="entry name" value="REC"/>
    <property type="match status" value="1"/>
</dbReference>
<feature type="domain" description="Response regulatory" evidence="5">
    <location>
        <begin position="4"/>
        <end position="118"/>
    </location>
</feature>
<keyword evidence="1 3" id="KW-0597">Phosphoprotein</keyword>
<name>A0A2Z4G8L7_9BACT</name>
<evidence type="ECO:0000256" key="2">
    <source>
        <dbReference type="ARBA" id="ARBA00023125"/>
    </source>
</evidence>
<dbReference type="SMART" id="SM00421">
    <property type="entry name" value="HTH_LUXR"/>
    <property type="match status" value="1"/>
</dbReference>
<dbReference type="PROSITE" id="PS50110">
    <property type="entry name" value="RESPONSE_REGULATORY"/>
    <property type="match status" value="1"/>
</dbReference>
<dbReference type="Pfam" id="PF00196">
    <property type="entry name" value="GerE"/>
    <property type="match status" value="1"/>
</dbReference>
<dbReference type="PROSITE" id="PS00622">
    <property type="entry name" value="HTH_LUXR_1"/>
    <property type="match status" value="1"/>
</dbReference>
<dbReference type="InterPro" id="IPR016032">
    <property type="entry name" value="Sig_transdc_resp-reg_C-effctor"/>
</dbReference>
<dbReference type="Gene3D" id="3.40.50.2300">
    <property type="match status" value="1"/>
</dbReference>
<dbReference type="InterPro" id="IPR001789">
    <property type="entry name" value="Sig_transdc_resp-reg_receiver"/>
</dbReference>